<sequence>MEAIFNFLGSIFSSIASALWKRNEESEDEKQLK</sequence>
<name>A0A380GW63_9STAP</name>
<evidence type="ECO:0000313" key="1">
    <source>
        <dbReference type="EMBL" id="SUM57993.1"/>
    </source>
</evidence>
<organism evidence="1 2">
    <name type="scientific">Staphylococcus microti</name>
    <dbReference type="NCBI Taxonomy" id="569857"/>
    <lineage>
        <taxon>Bacteria</taxon>
        <taxon>Bacillati</taxon>
        <taxon>Bacillota</taxon>
        <taxon>Bacilli</taxon>
        <taxon>Bacillales</taxon>
        <taxon>Staphylococcaceae</taxon>
        <taxon>Staphylococcus</taxon>
    </lineage>
</organism>
<dbReference type="Proteomes" id="UP000254100">
    <property type="component" value="Unassembled WGS sequence"/>
</dbReference>
<evidence type="ECO:0000313" key="2">
    <source>
        <dbReference type="Proteomes" id="UP000254100"/>
    </source>
</evidence>
<accession>A0A380GW63</accession>
<dbReference type="AlphaFoldDB" id="A0A380GW63"/>
<reference evidence="1 2" key="1">
    <citation type="submission" date="2018-06" db="EMBL/GenBank/DDBJ databases">
        <authorList>
            <consortium name="Pathogen Informatics"/>
            <person name="Doyle S."/>
        </authorList>
    </citation>
    <scope>NUCLEOTIDE SEQUENCE [LARGE SCALE GENOMIC DNA]</scope>
    <source>
        <strain evidence="1 2">NCTC13832</strain>
    </source>
</reference>
<protein>
    <submittedName>
        <fullName evidence="1">Uncharacterized protein</fullName>
    </submittedName>
</protein>
<dbReference type="EMBL" id="UHDT01000001">
    <property type="protein sequence ID" value="SUM57993.1"/>
    <property type="molecule type" value="Genomic_DNA"/>
</dbReference>
<proteinExistence type="predicted"/>
<gene>
    <name evidence="1" type="ORF">NCTC13832_01723</name>
</gene>